<dbReference type="InterPro" id="IPR001680">
    <property type="entry name" value="WD40_rpt"/>
</dbReference>
<reference evidence="6" key="2">
    <citation type="submission" date="2025-09" db="UniProtKB">
        <authorList>
            <consortium name="Ensembl"/>
        </authorList>
    </citation>
    <scope>IDENTIFICATION</scope>
</reference>
<dbReference type="PROSITE" id="PS50222">
    <property type="entry name" value="EF_HAND_2"/>
    <property type="match status" value="1"/>
</dbReference>
<feature type="repeat" description="WD" evidence="3">
    <location>
        <begin position="299"/>
        <end position="340"/>
    </location>
</feature>
<evidence type="ECO:0000313" key="7">
    <source>
        <dbReference type="Proteomes" id="UP000261540"/>
    </source>
</evidence>
<dbReference type="Ensembl" id="ENSPKIT00000037549.1">
    <property type="protein sequence ID" value="ENSPKIP00000013133.1"/>
    <property type="gene ID" value="ENSPKIG00000000658.1"/>
</dbReference>
<sequence length="827" mass="93167">KNELIQELFKKIDYLGNGKIRWDDFCTYMQLEYKEKEESISRSKQVAFVLPGSTVTMCHGEPMVRICYSPNGTVVTIREDGTAFYWTPELQLKKRKMQERPVNRKPKWATDFITMPQFNKLIIGTREIQFYEFSSLDPYCQIGALETIPLKLDYSYKGPDECVILFGDAQGCVNIILMEMVGETLMWKKSPKVENVPSVAIENVVLSPSVRFIRWKVHDDWVNEFQVRYFASTSTVISTSNHELTALVITAWDQTVFSVYKGVKTFDFCNKHRLLVTGGLDRLIRTWNPYVPRKPTGTLKGHSAPIFYLCISSEDNRIFSVSTDNMVKIWGIHDQSCLFQAHPKASLICGEMTACLYSSSVRALYVATDSISQLCLKTPPPQGHLVMSHREPVLCCGYSEELHQVVSCSEQSVVKVWDCDTGTQVFEFGNAHGFSAISCLTFDSKGRLITGGRDGSLKAWNFNNGQCLKIFREGESHKVCDCAYLTVNRKYVMSVGWDRRIHVYPQRSGHKDDILCMALCPPTLLATGSHDGEVLVWNMVSGHLQCHILTISVLSILFMRTQLLNTGHMAAACMVSSGARYIHFWNVLNGGQLLASFEASRLKRQITKMALSKQENWLYVADEVGYISVFEIDAYALVPDQQQTAPKVNYWRGHVGSITLQVITAEEVLLTSSVDCTVRLWSIHGEFITFGQADRWSIHTPSSWQHPTAPHEVLIDPLSMPASLPLKSGHQVSVENSLDTEKDANKADDRNPPLPSLSISDSDIENAVNNACYPTEPGKLRHEIFKHTNKLLNHGGDKVYHSLKYFDIVDTSTISPSPDLHAGIKPL</sequence>
<protein>
    <submittedName>
        <fullName evidence="6">WD40 repeat domain 95</fullName>
    </submittedName>
</protein>
<feature type="region of interest" description="Disordered" evidence="4">
    <location>
        <begin position="729"/>
        <end position="761"/>
    </location>
</feature>
<dbReference type="PROSITE" id="PS50294">
    <property type="entry name" value="WD_REPEATS_REGION"/>
    <property type="match status" value="2"/>
</dbReference>
<feature type="compositionally biased region" description="Basic and acidic residues" evidence="4">
    <location>
        <begin position="739"/>
        <end position="751"/>
    </location>
</feature>
<evidence type="ECO:0000313" key="6">
    <source>
        <dbReference type="Ensembl" id="ENSPKIP00000013133.1"/>
    </source>
</evidence>
<keyword evidence="1 3" id="KW-0853">WD repeat</keyword>
<keyword evidence="2" id="KW-0677">Repeat</keyword>
<dbReference type="AlphaFoldDB" id="A0A3B3R441"/>
<feature type="repeat" description="WD" evidence="3">
    <location>
        <begin position="448"/>
        <end position="470"/>
    </location>
</feature>
<dbReference type="PROSITE" id="PS00678">
    <property type="entry name" value="WD_REPEATS_1"/>
    <property type="match status" value="1"/>
</dbReference>
<dbReference type="GO" id="GO:0005509">
    <property type="term" value="F:calcium ion binding"/>
    <property type="evidence" value="ECO:0007669"/>
    <property type="project" value="InterPro"/>
</dbReference>
<dbReference type="InterPro" id="IPR051242">
    <property type="entry name" value="WD-EF-hand_domain"/>
</dbReference>
<dbReference type="SUPFAM" id="SSF50978">
    <property type="entry name" value="WD40 repeat-like"/>
    <property type="match status" value="2"/>
</dbReference>
<keyword evidence="7" id="KW-1185">Reference proteome</keyword>
<evidence type="ECO:0000256" key="2">
    <source>
        <dbReference type="ARBA" id="ARBA00022737"/>
    </source>
</evidence>
<feature type="repeat" description="WD" evidence="3">
    <location>
        <begin position="507"/>
        <end position="539"/>
    </location>
</feature>
<evidence type="ECO:0000256" key="3">
    <source>
        <dbReference type="PROSITE-ProRule" id="PRU00221"/>
    </source>
</evidence>
<feature type="domain" description="EF-hand" evidence="5">
    <location>
        <begin position="1"/>
        <end position="35"/>
    </location>
</feature>
<dbReference type="InterPro" id="IPR015943">
    <property type="entry name" value="WD40/YVTN_repeat-like_dom_sf"/>
</dbReference>
<dbReference type="Proteomes" id="UP000261540">
    <property type="component" value="Unplaced"/>
</dbReference>
<dbReference type="PANTHER" id="PTHR44324">
    <property type="entry name" value="WD40 REPEAT DOMAIN 95"/>
    <property type="match status" value="1"/>
</dbReference>
<dbReference type="STRING" id="1676925.ENSPKIP00000013133"/>
<dbReference type="SMART" id="SM00320">
    <property type="entry name" value="WD40"/>
    <property type="match status" value="9"/>
</dbReference>
<dbReference type="Pfam" id="PF00400">
    <property type="entry name" value="WD40"/>
    <property type="match status" value="6"/>
</dbReference>
<dbReference type="InterPro" id="IPR019775">
    <property type="entry name" value="WD40_repeat_CS"/>
</dbReference>
<name>A0A3B3R441_9TELE</name>
<dbReference type="PROSITE" id="PS50082">
    <property type="entry name" value="WD_REPEATS_2"/>
    <property type="match status" value="4"/>
</dbReference>
<feature type="repeat" description="WD" evidence="3">
    <location>
        <begin position="386"/>
        <end position="427"/>
    </location>
</feature>
<accession>A0A3B3R441</accession>
<evidence type="ECO:0000259" key="5">
    <source>
        <dbReference type="PROSITE" id="PS50222"/>
    </source>
</evidence>
<evidence type="ECO:0000256" key="4">
    <source>
        <dbReference type="SAM" id="MobiDB-lite"/>
    </source>
</evidence>
<dbReference type="PANTHER" id="PTHR44324:SF4">
    <property type="entry name" value="WD40 REPEAT DOMAIN 95"/>
    <property type="match status" value="1"/>
</dbReference>
<organism evidence="6 7">
    <name type="scientific">Paramormyrops kingsleyae</name>
    <dbReference type="NCBI Taxonomy" id="1676925"/>
    <lineage>
        <taxon>Eukaryota</taxon>
        <taxon>Metazoa</taxon>
        <taxon>Chordata</taxon>
        <taxon>Craniata</taxon>
        <taxon>Vertebrata</taxon>
        <taxon>Euteleostomi</taxon>
        <taxon>Actinopterygii</taxon>
        <taxon>Neopterygii</taxon>
        <taxon>Teleostei</taxon>
        <taxon>Osteoglossocephala</taxon>
        <taxon>Osteoglossomorpha</taxon>
        <taxon>Osteoglossiformes</taxon>
        <taxon>Mormyridae</taxon>
        <taxon>Paramormyrops</taxon>
    </lineage>
</organism>
<proteinExistence type="predicted"/>
<dbReference type="Gene3D" id="2.130.10.10">
    <property type="entry name" value="YVTN repeat-like/Quinoprotein amine dehydrogenase"/>
    <property type="match status" value="3"/>
</dbReference>
<dbReference type="InterPro" id="IPR002048">
    <property type="entry name" value="EF_hand_dom"/>
</dbReference>
<reference evidence="6" key="1">
    <citation type="submission" date="2025-08" db="UniProtKB">
        <authorList>
            <consortium name="Ensembl"/>
        </authorList>
    </citation>
    <scope>IDENTIFICATION</scope>
</reference>
<evidence type="ECO:0000256" key="1">
    <source>
        <dbReference type="ARBA" id="ARBA00022574"/>
    </source>
</evidence>
<dbReference type="GeneTree" id="ENSGT00940000162967"/>
<dbReference type="InterPro" id="IPR036322">
    <property type="entry name" value="WD40_repeat_dom_sf"/>
</dbReference>